<sequence length="55" mass="6466">MEEDGEDEFVKEGDQTEEEAREEDRDKGKIFFMNTLFKEKRNEEEIPIKCGDPGP</sequence>
<proteinExistence type="predicted"/>
<reference evidence="2 3" key="1">
    <citation type="journal article" date="2023" name="Plants (Basel)">
        <title>Bridging the Gap: Combining Genomics and Transcriptomics Approaches to Understand Stylosanthes scabra, an Orphan Legume from the Brazilian Caatinga.</title>
        <authorList>
            <person name="Ferreira-Neto J.R.C."/>
            <person name="da Silva M.D."/>
            <person name="Binneck E."/>
            <person name="de Melo N.F."/>
            <person name="da Silva R.H."/>
            <person name="de Melo A.L.T.M."/>
            <person name="Pandolfi V."/>
            <person name="Bustamante F.O."/>
            <person name="Brasileiro-Vidal A.C."/>
            <person name="Benko-Iseppon A.M."/>
        </authorList>
    </citation>
    <scope>NUCLEOTIDE SEQUENCE [LARGE SCALE GENOMIC DNA]</scope>
    <source>
        <tissue evidence="2">Leaves</tissue>
    </source>
</reference>
<keyword evidence="3" id="KW-1185">Reference proteome</keyword>
<dbReference type="EMBL" id="JASCZI010124783">
    <property type="protein sequence ID" value="MED6166094.1"/>
    <property type="molecule type" value="Genomic_DNA"/>
</dbReference>
<evidence type="ECO:0000256" key="1">
    <source>
        <dbReference type="SAM" id="MobiDB-lite"/>
    </source>
</evidence>
<feature type="region of interest" description="Disordered" evidence="1">
    <location>
        <begin position="1"/>
        <end position="28"/>
    </location>
</feature>
<organism evidence="2 3">
    <name type="scientific">Stylosanthes scabra</name>
    <dbReference type="NCBI Taxonomy" id="79078"/>
    <lineage>
        <taxon>Eukaryota</taxon>
        <taxon>Viridiplantae</taxon>
        <taxon>Streptophyta</taxon>
        <taxon>Embryophyta</taxon>
        <taxon>Tracheophyta</taxon>
        <taxon>Spermatophyta</taxon>
        <taxon>Magnoliopsida</taxon>
        <taxon>eudicotyledons</taxon>
        <taxon>Gunneridae</taxon>
        <taxon>Pentapetalae</taxon>
        <taxon>rosids</taxon>
        <taxon>fabids</taxon>
        <taxon>Fabales</taxon>
        <taxon>Fabaceae</taxon>
        <taxon>Papilionoideae</taxon>
        <taxon>50 kb inversion clade</taxon>
        <taxon>dalbergioids sensu lato</taxon>
        <taxon>Dalbergieae</taxon>
        <taxon>Pterocarpus clade</taxon>
        <taxon>Stylosanthes</taxon>
    </lineage>
</organism>
<evidence type="ECO:0000313" key="3">
    <source>
        <dbReference type="Proteomes" id="UP001341840"/>
    </source>
</evidence>
<name>A0ABU6UYZ7_9FABA</name>
<gene>
    <name evidence="2" type="ORF">PIB30_105688</name>
</gene>
<protein>
    <submittedName>
        <fullName evidence="2">Uncharacterized protein</fullName>
    </submittedName>
</protein>
<comment type="caution">
    <text evidence="2">The sequence shown here is derived from an EMBL/GenBank/DDBJ whole genome shotgun (WGS) entry which is preliminary data.</text>
</comment>
<evidence type="ECO:0000313" key="2">
    <source>
        <dbReference type="EMBL" id="MED6166094.1"/>
    </source>
</evidence>
<feature type="non-terminal residue" evidence="2">
    <location>
        <position position="55"/>
    </location>
</feature>
<dbReference type="Proteomes" id="UP001341840">
    <property type="component" value="Unassembled WGS sequence"/>
</dbReference>
<accession>A0ABU6UYZ7</accession>